<dbReference type="InterPro" id="IPR017853">
    <property type="entry name" value="GH"/>
</dbReference>
<dbReference type="EMBL" id="BAAATD010000002">
    <property type="protein sequence ID" value="GAA2583558.1"/>
    <property type="molecule type" value="Genomic_DNA"/>
</dbReference>
<sequence>MVTRRQVLGAAAVGAASSAIGGIAFPAAANAAYTTRINPRNRFNHWDGWGASLSWWATVFGTDDALADLFYTRQAVKHPSLPKTLDGLGFNIVRYNVGACTWEPVGQQRQRMVESRNIRRRKQIEGYWLNWDSADPASPSWRWTADAKQRAMMQKARARGADLFEFFSVSPLWWMCANWNPSGAADGGDNLQSWNHRQHAVYLATVAKYAEDNWGINVTSLAPFNEPISNWWKADGPQEGCHVGRAVQQSVIGHLRTELDNRGLTALTIAASDENRYSEATATWNSFPAATKAKVGRVSTHGYDYGDGGRARSALRGAVGNGQIWQSEYGEGHDHGLNLAYSVSLDMHYLRPKAWCYWQPVDSQTWGLVKSSYDDTVTPENPYGTRNGTILGVNNKYYVLAQYTRHIRPGMTIIDGGDQATVAAYDAPRKRLVLVTVRGDTFQRVTYDLSLFATVGGAAGGTVRRWTTDADSGGVIGRQYAREGDVKLTDKSLTVDHQAETITTLEIDNVVA</sequence>
<keyword evidence="4" id="KW-1185">Reference proteome</keyword>
<proteinExistence type="predicted"/>
<feature type="signal peptide" evidence="1">
    <location>
        <begin position="1"/>
        <end position="31"/>
    </location>
</feature>
<dbReference type="Proteomes" id="UP001501509">
    <property type="component" value="Unassembled WGS sequence"/>
</dbReference>
<dbReference type="Pfam" id="PF14587">
    <property type="entry name" value="Glyco_hydr_30_2"/>
    <property type="match status" value="1"/>
</dbReference>
<reference evidence="4" key="1">
    <citation type="journal article" date="2019" name="Int. J. Syst. Evol. Microbiol.">
        <title>The Global Catalogue of Microorganisms (GCM) 10K type strain sequencing project: providing services to taxonomists for standard genome sequencing and annotation.</title>
        <authorList>
            <consortium name="The Broad Institute Genomics Platform"/>
            <consortium name="The Broad Institute Genome Sequencing Center for Infectious Disease"/>
            <person name="Wu L."/>
            <person name="Ma J."/>
        </authorList>
    </citation>
    <scope>NUCLEOTIDE SEQUENCE [LARGE SCALE GENOMIC DNA]</scope>
    <source>
        <strain evidence="4">JCM 6833</strain>
    </source>
</reference>
<dbReference type="PANTHER" id="PTHR42767">
    <property type="entry name" value="ENDO-BETA-1,6-GALACTANASE"/>
    <property type="match status" value="1"/>
</dbReference>
<dbReference type="Gene3D" id="3.20.20.80">
    <property type="entry name" value="Glycosidases"/>
    <property type="match status" value="1"/>
</dbReference>
<gene>
    <name evidence="3" type="ORF">GCM10010411_15290</name>
</gene>
<dbReference type="RefSeq" id="WP_344539085.1">
    <property type="nucleotide sequence ID" value="NZ_BAAATD010000002.1"/>
</dbReference>
<evidence type="ECO:0000256" key="1">
    <source>
        <dbReference type="SAM" id="SignalP"/>
    </source>
</evidence>
<comment type="caution">
    <text evidence="3">The sequence shown here is derived from an EMBL/GenBank/DDBJ whole genome shotgun (WGS) entry which is preliminary data.</text>
</comment>
<organism evidence="3 4">
    <name type="scientific">Actinomadura fulvescens</name>
    <dbReference type="NCBI Taxonomy" id="46160"/>
    <lineage>
        <taxon>Bacteria</taxon>
        <taxon>Bacillati</taxon>
        <taxon>Actinomycetota</taxon>
        <taxon>Actinomycetes</taxon>
        <taxon>Streptosporangiales</taxon>
        <taxon>Thermomonosporaceae</taxon>
        <taxon>Actinomadura</taxon>
    </lineage>
</organism>
<dbReference type="InterPro" id="IPR039514">
    <property type="entry name" value="6GAL-like"/>
</dbReference>
<dbReference type="PANTHER" id="PTHR42767:SF1">
    <property type="entry name" value="ENDO-BETA-1,6-GALACTANASE-LIKE DOMAIN-CONTAINING PROTEIN"/>
    <property type="match status" value="1"/>
</dbReference>
<evidence type="ECO:0000313" key="3">
    <source>
        <dbReference type="EMBL" id="GAA2583558.1"/>
    </source>
</evidence>
<evidence type="ECO:0000313" key="4">
    <source>
        <dbReference type="Proteomes" id="UP001501509"/>
    </source>
</evidence>
<dbReference type="PROSITE" id="PS51318">
    <property type="entry name" value="TAT"/>
    <property type="match status" value="1"/>
</dbReference>
<dbReference type="SUPFAM" id="SSF51445">
    <property type="entry name" value="(Trans)glycosidases"/>
    <property type="match status" value="1"/>
</dbReference>
<feature type="chain" id="PRO_5046454406" description="Endo-beta-1,6-galactanase-like domain-containing protein" evidence="1">
    <location>
        <begin position="32"/>
        <end position="512"/>
    </location>
</feature>
<name>A0ABP6BRX9_9ACTN</name>
<feature type="domain" description="Endo-beta-1,6-galactanase-like" evidence="2">
    <location>
        <begin position="36"/>
        <end position="269"/>
    </location>
</feature>
<keyword evidence="1" id="KW-0732">Signal</keyword>
<accession>A0ABP6BRX9</accession>
<dbReference type="InterPro" id="IPR039743">
    <property type="entry name" value="6GAL/EXGAL"/>
</dbReference>
<evidence type="ECO:0000259" key="2">
    <source>
        <dbReference type="Pfam" id="PF14587"/>
    </source>
</evidence>
<dbReference type="InterPro" id="IPR006311">
    <property type="entry name" value="TAT_signal"/>
</dbReference>
<protein>
    <recommendedName>
        <fullName evidence="2">Endo-beta-1,6-galactanase-like domain-containing protein</fullName>
    </recommendedName>
</protein>